<dbReference type="STRING" id="651661.SAMN05660293_02140"/>
<protein>
    <submittedName>
        <fullName evidence="2">Uncharacterized protein</fullName>
    </submittedName>
</protein>
<keyword evidence="1" id="KW-1133">Transmembrane helix</keyword>
<dbReference type="AlphaFoldDB" id="A0A1T5E471"/>
<dbReference type="RefSeq" id="WP_082214647.1">
    <property type="nucleotide sequence ID" value="NZ_FUZA01000002.1"/>
</dbReference>
<keyword evidence="3" id="KW-1185">Reference proteome</keyword>
<keyword evidence="1" id="KW-0812">Transmembrane</keyword>
<accession>A0A1T5E471</accession>
<dbReference type="EMBL" id="FUZA01000002">
    <property type="protein sequence ID" value="SKB78606.1"/>
    <property type="molecule type" value="Genomic_DNA"/>
</dbReference>
<reference evidence="3" key="1">
    <citation type="submission" date="2017-02" db="EMBL/GenBank/DDBJ databases">
        <authorList>
            <person name="Varghese N."/>
            <person name="Submissions S."/>
        </authorList>
    </citation>
    <scope>NUCLEOTIDE SEQUENCE [LARGE SCALE GENOMIC DNA]</scope>
    <source>
        <strain evidence="3">DSM 22270</strain>
    </source>
</reference>
<sequence>MTQIAFTYPKYYTQQKILVYKLKTPFISIQMYDIGQFGYGLIGWLFLLRRIICQYLTRMRKLHIFITARELMFSNGGS</sequence>
<proteinExistence type="predicted"/>
<evidence type="ECO:0000256" key="1">
    <source>
        <dbReference type="SAM" id="Phobius"/>
    </source>
</evidence>
<gene>
    <name evidence="2" type="ORF">SAMN05660293_02140</name>
</gene>
<evidence type="ECO:0000313" key="2">
    <source>
        <dbReference type="EMBL" id="SKB78606.1"/>
    </source>
</evidence>
<keyword evidence="1" id="KW-0472">Membrane</keyword>
<dbReference type="Proteomes" id="UP000190897">
    <property type="component" value="Unassembled WGS sequence"/>
</dbReference>
<feature type="transmembrane region" description="Helical" evidence="1">
    <location>
        <begin position="34"/>
        <end position="52"/>
    </location>
</feature>
<name>A0A1T5E471_9BACT</name>
<organism evidence="2 3">
    <name type="scientific">Dyadobacter psychrophilus</name>
    <dbReference type="NCBI Taxonomy" id="651661"/>
    <lineage>
        <taxon>Bacteria</taxon>
        <taxon>Pseudomonadati</taxon>
        <taxon>Bacteroidota</taxon>
        <taxon>Cytophagia</taxon>
        <taxon>Cytophagales</taxon>
        <taxon>Spirosomataceae</taxon>
        <taxon>Dyadobacter</taxon>
    </lineage>
</organism>
<evidence type="ECO:0000313" key="3">
    <source>
        <dbReference type="Proteomes" id="UP000190897"/>
    </source>
</evidence>